<dbReference type="Pfam" id="PF00308">
    <property type="entry name" value="Bac_DnaA"/>
    <property type="match status" value="1"/>
</dbReference>
<sequence length="161" mass="17828">VTIADNDLWKKCLAKIKEEIPDENFATWFTPISFRSLSENELVITVPNTFYRDCLQQNYIDVVQSAINSTTKSKIKVTFLLESEINPVNKELSQVSPLQNNDPAYQDISISSSSTINPKYNFANFVVGSSNQFAHAAALAVADNPKVTYNPLFVYGGVGLG</sequence>
<gene>
    <name evidence="3" type="ORF">METZ01_LOCUS312453</name>
</gene>
<accession>A0A382NEI0</accession>
<dbReference type="PANTHER" id="PTHR30050:SF2">
    <property type="entry name" value="CHROMOSOMAL REPLICATION INITIATOR PROTEIN DNAA"/>
    <property type="match status" value="1"/>
</dbReference>
<feature type="domain" description="DnaA N-terminal" evidence="2">
    <location>
        <begin position="6"/>
        <end position="68"/>
    </location>
</feature>
<dbReference type="InterPro" id="IPR027417">
    <property type="entry name" value="P-loop_NTPase"/>
</dbReference>
<dbReference type="GO" id="GO:0005886">
    <property type="term" value="C:plasma membrane"/>
    <property type="evidence" value="ECO:0007669"/>
    <property type="project" value="TreeGrafter"/>
</dbReference>
<evidence type="ECO:0000313" key="3">
    <source>
        <dbReference type="EMBL" id="SVC59599.1"/>
    </source>
</evidence>
<dbReference type="PANTHER" id="PTHR30050">
    <property type="entry name" value="CHROMOSOMAL REPLICATION INITIATOR PROTEIN DNAA"/>
    <property type="match status" value="1"/>
</dbReference>
<dbReference type="AlphaFoldDB" id="A0A382NEI0"/>
<feature type="domain" description="Chromosomal replication initiator protein DnaA ATPAse" evidence="1">
    <location>
        <begin position="117"/>
        <end position="161"/>
    </location>
</feature>
<feature type="non-terminal residue" evidence="3">
    <location>
        <position position="161"/>
    </location>
</feature>
<evidence type="ECO:0008006" key="4">
    <source>
        <dbReference type="Google" id="ProtNLM"/>
    </source>
</evidence>
<dbReference type="Pfam" id="PF11638">
    <property type="entry name" value="DnaA_N"/>
    <property type="match status" value="1"/>
</dbReference>
<evidence type="ECO:0000259" key="2">
    <source>
        <dbReference type="Pfam" id="PF11638"/>
    </source>
</evidence>
<dbReference type="InterPro" id="IPR024633">
    <property type="entry name" value="DnaA_N_dom"/>
</dbReference>
<evidence type="ECO:0000259" key="1">
    <source>
        <dbReference type="Pfam" id="PF00308"/>
    </source>
</evidence>
<dbReference type="Gene3D" id="3.30.300.180">
    <property type="match status" value="1"/>
</dbReference>
<feature type="non-terminal residue" evidence="3">
    <location>
        <position position="1"/>
    </location>
</feature>
<dbReference type="GO" id="GO:0006270">
    <property type="term" value="P:DNA replication initiation"/>
    <property type="evidence" value="ECO:0007669"/>
    <property type="project" value="TreeGrafter"/>
</dbReference>
<name>A0A382NEI0_9ZZZZ</name>
<dbReference type="Gene3D" id="3.40.50.300">
    <property type="entry name" value="P-loop containing nucleotide triphosphate hydrolases"/>
    <property type="match status" value="1"/>
</dbReference>
<protein>
    <recommendedName>
        <fullName evidence="4">DnaA N-terminal domain-containing protein</fullName>
    </recommendedName>
</protein>
<proteinExistence type="predicted"/>
<organism evidence="3">
    <name type="scientific">marine metagenome</name>
    <dbReference type="NCBI Taxonomy" id="408172"/>
    <lineage>
        <taxon>unclassified sequences</taxon>
        <taxon>metagenomes</taxon>
        <taxon>ecological metagenomes</taxon>
    </lineage>
</organism>
<dbReference type="InterPro" id="IPR013317">
    <property type="entry name" value="DnaA_dom"/>
</dbReference>
<dbReference type="EMBL" id="UINC01099943">
    <property type="protein sequence ID" value="SVC59599.1"/>
    <property type="molecule type" value="Genomic_DNA"/>
</dbReference>
<reference evidence="3" key="1">
    <citation type="submission" date="2018-05" db="EMBL/GenBank/DDBJ databases">
        <authorList>
            <person name="Lanie J.A."/>
            <person name="Ng W.-L."/>
            <person name="Kazmierczak K.M."/>
            <person name="Andrzejewski T.M."/>
            <person name="Davidsen T.M."/>
            <person name="Wayne K.J."/>
            <person name="Tettelin H."/>
            <person name="Glass J.I."/>
            <person name="Rusch D."/>
            <person name="Podicherti R."/>
            <person name="Tsui H.-C.T."/>
            <person name="Winkler M.E."/>
        </authorList>
    </citation>
    <scope>NUCLEOTIDE SEQUENCE</scope>
</reference>
<dbReference type="InterPro" id="IPR038454">
    <property type="entry name" value="DnaA_N_sf"/>
</dbReference>
<dbReference type="GO" id="GO:0003688">
    <property type="term" value="F:DNA replication origin binding"/>
    <property type="evidence" value="ECO:0007669"/>
    <property type="project" value="TreeGrafter"/>
</dbReference>